<feature type="compositionally biased region" description="Basic and acidic residues" evidence="1">
    <location>
        <begin position="85"/>
        <end position="96"/>
    </location>
</feature>
<comment type="caution">
    <text evidence="2">The sequence shown here is derived from an EMBL/GenBank/DDBJ whole genome shotgun (WGS) entry which is preliminary data.</text>
</comment>
<evidence type="ECO:0000313" key="2">
    <source>
        <dbReference type="EMBL" id="MFD1711533.1"/>
    </source>
</evidence>
<dbReference type="RefSeq" id="WP_377615078.1">
    <property type="nucleotide sequence ID" value="NZ_JBHUEJ010000028.1"/>
</dbReference>
<sequence length="288" mass="30658">MRLLNRAVGSAMRVAGTNDPASGFASDFLGALIDEGATSQDLPSVGSGNSSKPLSGDPALVGQRDEGSTPASDPLGDFIAANEKSWADRDDRRHGGLDSSQPSKPEGDEGVVINRPFRVEVNGPGWVDDAVLPDGTIVWRPNGGHENPNYRMIEGVPVGGETPQIFGYVLIEDAVRGGVRQITYRPQSESTFTFVLNQIAERAPGAAVGALTSFGNMAESSWQFARNSALQVGDLLTLGYNHDHPLIQQAWTQQQQVGQSIVNTMLSCRFPRGCSPEVKQDGGSQAKP</sequence>
<gene>
    <name evidence="2" type="ORF">ACFSF0_13000</name>
</gene>
<evidence type="ECO:0000256" key="1">
    <source>
        <dbReference type="SAM" id="MobiDB-lite"/>
    </source>
</evidence>
<dbReference type="Proteomes" id="UP001597304">
    <property type="component" value="Unassembled WGS sequence"/>
</dbReference>
<accession>A0ABW4KW57</accession>
<protein>
    <submittedName>
        <fullName evidence="2">Uncharacterized protein</fullName>
    </submittedName>
</protein>
<evidence type="ECO:0000313" key="3">
    <source>
        <dbReference type="Proteomes" id="UP001597304"/>
    </source>
</evidence>
<organism evidence="2 3">
    <name type="scientific">Ottowia flava</name>
    <dbReference type="NCBI Taxonomy" id="2675430"/>
    <lineage>
        <taxon>Bacteria</taxon>
        <taxon>Pseudomonadati</taxon>
        <taxon>Pseudomonadota</taxon>
        <taxon>Betaproteobacteria</taxon>
        <taxon>Burkholderiales</taxon>
        <taxon>Comamonadaceae</taxon>
        <taxon>Ottowia</taxon>
    </lineage>
</organism>
<feature type="region of interest" description="Disordered" evidence="1">
    <location>
        <begin position="39"/>
        <end position="112"/>
    </location>
</feature>
<keyword evidence="3" id="KW-1185">Reference proteome</keyword>
<name>A0ABW4KW57_9BURK</name>
<feature type="compositionally biased region" description="Polar residues" evidence="1">
    <location>
        <begin position="39"/>
        <end position="53"/>
    </location>
</feature>
<dbReference type="EMBL" id="JBHUEJ010000028">
    <property type="protein sequence ID" value="MFD1711533.1"/>
    <property type="molecule type" value="Genomic_DNA"/>
</dbReference>
<feature type="non-terminal residue" evidence="2">
    <location>
        <position position="288"/>
    </location>
</feature>
<proteinExistence type="predicted"/>
<reference evidence="3" key="1">
    <citation type="journal article" date="2019" name="Int. J. Syst. Evol. Microbiol.">
        <title>The Global Catalogue of Microorganisms (GCM) 10K type strain sequencing project: providing services to taxonomists for standard genome sequencing and annotation.</title>
        <authorList>
            <consortium name="The Broad Institute Genomics Platform"/>
            <consortium name="The Broad Institute Genome Sequencing Center for Infectious Disease"/>
            <person name="Wu L."/>
            <person name="Ma J."/>
        </authorList>
    </citation>
    <scope>NUCLEOTIDE SEQUENCE [LARGE SCALE GENOMIC DNA]</scope>
    <source>
        <strain evidence="3">LMG 29247</strain>
    </source>
</reference>